<evidence type="ECO:0000259" key="4">
    <source>
        <dbReference type="SMART" id="SM00928"/>
    </source>
</evidence>
<dbReference type="GO" id="GO:0051539">
    <property type="term" value="F:4 iron, 4 sulfur cluster binding"/>
    <property type="evidence" value="ECO:0007669"/>
    <property type="project" value="InterPro"/>
</dbReference>
<feature type="domain" description="NADH-ubiquinone oxidoreductase 51kDa subunit iron-sulphur binding" evidence="4">
    <location>
        <begin position="141"/>
        <end position="186"/>
    </location>
</feature>
<keyword evidence="1" id="KW-0479">Metal-binding</keyword>
<evidence type="ECO:0000256" key="1">
    <source>
        <dbReference type="ARBA" id="ARBA00022723"/>
    </source>
</evidence>
<organism evidence="5">
    <name type="scientific">marine sediment metagenome</name>
    <dbReference type="NCBI Taxonomy" id="412755"/>
    <lineage>
        <taxon>unclassified sequences</taxon>
        <taxon>metagenomes</taxon>
        <taxon>ecological metagenomes</taxon>
    </lineage>
</organism>
<proteinExistence type="predicted"/>
<dbReference type="PROSITE" id="PS00645">
    <property type="entry name" value="COMPLEX1_51K_2"/>
    <property type="match status" value="1"/>
</dbReference>
<dbReference type="AlphaFoldDB" id="A0A0F9AQF8"/>
<dbReference type="EMBL" id="LAZR01056325">
    <property type="protein sequence ID" value="KKK74421.1"/>
    <property type="molecule type" value="Genomic_DNA"/>
</dbReference>
<dbReference type="Pfam" id="PF10589">
    <property type="entry name" value="NADH_4Fe-4S"/>
    <property type="match status" value="1"/>
</dbReference>
<dbReference type="PANTHER" id="PTHR43578:SF3">
    <property type="entry name" value="NADH-QUINONE OXIDOREDUCTASE SUBUNIT F"/>
    <property type="match status" value="1"/>
</dbReference>
<keyword evidence="3" id="KW-0411">Iron-sulfur</keyword>
<accession>A0A0F9AQF8</accession>
<feature type="non-terminal residue" evidence="5">
    <location>
        <position position="1"/>
    </location>
</feature>
<dbReference type="GO" id="GO:0010181">
    <property type="term" value="F:FMN binding"/>
    <property type="evidence" value="ECO:0007669"/>
    <property type="project" value="InterPro"/>
</dbReference>
<keyword evidence="2" id="KW-0408">Iron</keyword>
<dbReference type="InterPro" id="IPR037207">
    <property type="entry name" value="Nuop51_4Fe4S-bd_sf"/>
</dbReference>
<protein>
    <recommendedName>
        <fullName evidence="4">NADH-ubiquinone oxidoreductase 51kDa subunit iron-sulphur binding domain-containing protein</fullName>
    </recommendedName>
</protein>
<evidence type="ECO:0000313" key="5">
    <source>
        <dbReference type="EMBL" id="KKK74421.1"/>
    </source>
</evidence>
<evidence type="ECO:0000256" key="2">
    <source>
        <dbReference type="ARBA" id="ARBA00023004"/>
    </source>
</evidence>
<dbReference type="SUPFAM" id="SSF142984">
    <property type="entry name" value="Nqo1 middle domain-like"/>
    <property type="match status" value="1"/>
</dbReference>
<evidence type="ECO:0000256" key="3">
    <source>
        <dbReference type="ARBA" id="ARBA00023014"/>
    </source>
</evidence>
<sequence length="258" mass="28183">IRLEMADILGQWLSAFAGIKVEAMGVMDTDGTCARTLRHIRPDILEKGGEWFAKLGTRDSTGTKLLSISGDCRHPGVYEVEYGLTVDDLLSMVGEEDAQAVQVGGPSGICIAPKGYGRRISFEDLPTGGSIIVFGRQRDLLQIVKEFTEFFVEESCGWCAPCRVGTTLLLKYLDKILQGRGAREDLVKLKELGNTITVMSRCGLGQTAANPVLTTLKNFASLYRARIKDTEAIPLFNFEKAIAVSSEITGRQSTVEVE</sequence>
<comment type="caution">
    <text evidence="5">The sequence shown here is derived from an EMBL/GenBank/DDBJ whole genome shotgun (WGS) entry which is preliminary data.</text>
</comment>
<name>A0A0F9AQF8_9ZZZZ</name>
<dbReference type="Gene3D" id="3.10.20.600">
    <property type="match status" value="1"/>
</dbReference>
<gene>
    <name evidence="5" type="ORF">LCGC14_2883930</name>
</gene>
<dbReference type="InterPro" id="IPR001949">
    <property type="entry name" value="NADH-UbQ_OxRdtase_51kDa_CS"/>
</dbReference>
<reference evidence="5" key="1">
    <citation type="journal article" date="2015" name="Nature">
        <title>Complex archaea that bridge the gap between prokaryotes and eukaryotes.</title>
        <authorList>
            <person name="Spang A."/>
            <person name="Saw J.H."/>
            <person name="Jorgensen S.L."/>
            <person name="Zaremba-Niedzwiedzka K."/>
            <person name="Martijn J."/>
            <person name="Lind A.E."/>
            <person name="van Eijk R."/>
            <person name="Schleper C."/>
            <person name="Guy L."/>
            <person name="Ettema T.J."/>
        </authorList>
    </citation>
    <scope>NUCLEOTIDE SEQUENCE</scope>
</reference>
<dbReference type="GO" id="GO:0046872">
    <property type="term" value="F:metal ion binding"/>
    <property type="evidence" value="ECO:0007669"/>
    <property type="project" value="UniProtKB-KW"/>
</dbReference>
<dbReference type="SMART" id="SM00928">
    <property type="entry name" value="NADH_4Fe-4S"/>
    <property type="match status" value="1"/>
</dbReference>
<dbReference type="Gene3D" id="1.20.1440.230">
    <property type="entry name" value="NADH-ubiquinone oxidoreductase 51kDa subunit, iron-sulphur binding domain"/>
    <property type="match status" value="1"/>
</dbReference>
<dbReference type="InterPro" id="IPR019575">
    <property type="entry name" value="Nuop51_4Fe4S-bd"/>
</dbReference>
<dbReference type="GO" id="GO:0008137">
    <property type="term" value="F:NADH dehydrogenase (ubiquinone) activity"/>
    <property type="evidence" value="ECO:0007669"/>
    <property type="project" value="InterPro"/>
</dbReference>
<dbReference type="PANTHER" id="PTHR43578">
    <property type="entry name" value="NADH-QUINONE OXIDOREDUCTASE SUBUNIT F"/>
    <property type="match status" value="1"/>
</dbReference>
<dbReference type="SUPFAM" id="SSF140490">
    <property type="entry name" value="Nqo1C-terminal domain-like"/>
    <property type="match status" value="1"/>
</dbReference>